<dbReference type="InterPro" id="IPR016181">
    <property type="entry name" value="Acyl_CoA_acyltransferase"/>
</dbReference>
<sequence length="373" mass="43394">MDAPMQLSIAKSLQDIPADQWNALAGDDNPFIQHKFLLAFETGQCLEKFGWFPKYFLIHSDDNELIGAMPAYEKHNSYGEFVFDWAWADAYQRSGINYYPKLVISIPYSPCQGPRILAKDNNSEIKNTLVKFALNFSEKNNYSGTHWLFNLEDDFNILLQHTELNRFDYQFHWKNSHYQDFDDFLSTLKSKKRKNIKQERRKVTDQGIIIKTLNGTELDNSEWEKIYYFYQITFAKKSGSPTLSLDFFKSIADTLVIIFAYHENNIVAGAICIKGKDTLYGRHWGCYDEYDSLHFEVCYYTGIEYCIKHGLKTFEPGAQGEHKISRGFLPVKTWSAHQVFHPEFSRIIKQHLQMEASAMESYGQDLIAASPFK</sequence>
<comment type="caution">
    <text evidence="1">The sequence shown here is derived from an EMBL/GenBank/DDBJ whole genome shotgun (WGS) entry which is preliminary data.</text>
</comment>
<dbReference type="Pfam" id="PF04339">
    <property type="entry name" value="FemAB_like"/>
    <property type="match status" value="1"/>
</dbReference>
<dbReference type="InterPro" id="IPR007434">
    <property type="entry name" value="FemAB-like"/>
</dbReference>
<keyword evidence="2" id="KW-1185">Reference proteome</keyword>
<reference evidence="1 2" key="1">
    <citation type="journal article" date="2018" name="ISME J.">
        <title>Endosymbiont genomes yield clues of tubeworm success.</title>
        <authorList>
            <person name="Li Y."/>
            <person name="Liles M.R."/>
            <person name="Halanych K.M."/>
        </authorList>
    </citation>
    <scope>NUCLEOTIDE SEQUENCE [LARGE SCALE GENOMIC DNA]</scope>
    <source>
        <strain evidence="1">A1464</strain>
    </source>
</reference>
<organism evidence="1 2">
    <name type="scientific">endosymbiont of Galathealinum brachiosum</name>
    <dbReference type="NCBI Taxonomy" id="2200906"/>
    <lineage>
        <taxon>Bacteria</taxon>
        <taxon>Pseudomonadati</taxon>
        <taxon>Pseudomonadota</taxon>
        <taxon>Gammaproteobacteria</taxon>
        <taxon>sulfur-oxidizing symbionts</taxon>
    </lineage>
</organism>
<dbReference type="AlphaFoldDB" id="A0A370DK59"/>
<protein>
    <submittedName>
        <fullName evidence="1">GNAT family N-acetyltransferase</fullName>
    </submittedName>
</protein>
<dbReference type="GO" id="GO:0016740">
    <property type="term" value="F:transferase activity"/>
    <property type="evidence" value="ECO:0007669"/>
    <property type="project" value="UniProtKB-KW"/>
</dbReference>
<evidence type="ECO:0000313" key="1">
    <source>
        <dbReference type="EMBL" id="RDH85295.1"/>
    </source>
</evidence>
<proteinExistence type="predicted"/>
<dbReference type="EMBL" id="QFXC01000004">
    <property type="protein sequence ID" value="RDH85295.1"/>
    <property type="molecule type" value="Genomic_DNA"/>
</dbReference>
<dbReference type="SUPFAM" id="SSF55729">
    <property type="entry name" value="Acyl-CoA N-acyltransferases (Nat)"/>
    <property type="match status" value="1"/>
</dbReference>
<dbReference type="PANTHER" id="PTHR47017">
    <property type="entry name" value="ACYL-COA"/>
    <property type="match status" value="1"/>
</dbReference>
<accession>A0A370DK59</accession>
<gene>
    <name evidence="1" type="ORF">DIZ80_02440</name>
</gene>
<name>A0A370DK59_9GAMM</name>
<dbReference type="Gene3D" id="3.40.630.30">
    <property type="match status" value="1"/>
</dbReference>
<dbReference type="PANTHER" id="PTHR47017:SF1">
    <property type="entry name" value="ACYL-COA"/>
    <property type="match status" value="1"/>
</dbReference>
<evidence type="ECO:0000313" key="2">
    <source>
        <dbReference type="Proteomes" id="UP000254266"/>
    </source>
</evidence>
<dbReference type="Proteomes" id="UP000254266">
    <property type="component" value="Unassembled WGS sequence"/>
</dbReference>